<feature type="transmembrane region" description="Helical" evidence="1">
    <location>
        <begin position="149"/>
        <end position="168"/>
    </location>
</feature>
<gene>
    <name evidence="2" type="ORF">GCM10025790_11950</name>
</gene>
<keyword evidence="1" id="KW-0812">Transmembrane</keyword>
<evidence type="ECO:0000313" key="3">
    <source>
        <dbReference type="Proteomes" id="UP001500368"/>
    </source>
</evidence>
<protein>
    <recommendedName>
        <fullName evidence="4">EpsG family protein</fullName>
    </recommendedName>
</protein>
<feature type="transmembrane region" description="Helical" evidence="1">
    <location>
        <begin position="314"/>
        <end position="331"/>
    </location>
</feature>
<keyword evidence="3" id="KW-1185">Reference proteome</keyword>
<dbReference type="Proteomes" id="UP001500368">
    <property type="component" value="Unassembled WGS sequence"/>
</dbReference>
<keyword evidence="1" id="KW-0472">Membrane</keyword>
<feature type="transmembrane region" description="Helical" evidence="1">
    <location>
        <begin position="30"/>
        <end position="51"/>
    </location>
</feature>
<feature type="transmembrane region" description="Helical" evidence="1">
    <location>
        <begin position="174"/>
        <end position="200"/>
    </location>
</feature>
<evidence type="ECO:0000256" key="1">
    <source>
        <dbReference type="SAM" id="Phobius"/>
    </source>
</evidence>
<sequence length="363" mass="40683">MTLLLFSLASLWIAAFTLLGQVRYVRHWTNTLFPLAALVALNTIIAVRENFEVVDKMRYGREFEVLSFTPFSEVLTDFVTNGREPAFLVFNWIIGLLTRDMMVFFTITAIVCNLLLILALWIILGTGWQTAVVLFTTFCFGFFLDYSSFLLRQGLSISFLMLGLALVLRKSRILPVIAVLAIGVCFHWSALPAALVILLVKLVRWRNEVVLVLWLLVTATYFTGVNARLAEPLGSSIEQVETYSNPDLAINYAGGTNRPIFWVLSAVPLGISYLATRTAKALPSWYPQLFTAYVLLNCYFLLMGFVYFSDRLAAYSWSLIPLLICTPVLSYHGRGQTAARLGLLAAFAIWAIYFGSFDALTPA</sequence>
<dbReference type="EMBL" id="BAABLW010000007">
    <property type="protein sequence ID" value="GAA4918072.1"/>
    <property type="molecule type" value="Genomic_DNA"/>
</dbReference>
<reference evidence="3" key="1">
    <citation type="journal article" date="2019" name="Int. J. Syst. Evol. Microbiol.">
        <title>The Global Catalogue of Microorganisms (GCM) 10K type strain sequencing project: providing services to taxonomists for standard genome sequencing and annotation.</title>
        <authorList>
            <consortium name="The Broad Institute Genomics Platform"/>
            <consortium name="The Broad Institute Genome Sequencing Center for Infectious Disease"/>
            <person name="Wu L."/>
            <person name="Ma J."/>
        </authorList>
    </citation>
    <scope>NUCLEOTIDE SEQUENCE [LARGE SCALE GENOMIC DNA]</scope>
    <source>
        <strain evidence="3">JCM 19129</strain>
    </source>
</reference>
<feature type="transmembrane region" description="Helical" evidence="1">
    <location>
        <begin position="338"/>
        <end position="357"/>
    </location>
</feature>
<dbReference type="InterPro" id="IPR049458">
    <property type="entry name" value="EpsG-like"/>
</dbReference>
<dbReference type="RefSeq" id="WP_345477163.1">
    <property type="nucleotide sequence ID" value="NZ_BAABLW010000007.1"/>
</dbReference>
<accession>A0ABP9FY95</accession>
<feature type="transmembrane region" description="Helical" evidence="1">
    <location>
        <begin position="128"/>
        <end position="144"/>
    </location>
</feature>
<evidence type="ECO:0008006" key="4">
    <source>
        <dbReference type="Google" id="ProtNLM"/>
    </source>
</evidence>
<keyword evidence="1" id="KW-1133">Transmembrane helix</keyword>
<dbReference type="Pfam" id="PF14897">
    <property type="entry name" value="EpsG"/>
    <property type="match status" value="1"/>
</dbReference>
<comment type="caution">
    <text evidence="2">The sequence shown here is derived from an EMBL/GenBank/DDBJ whole genome shotgun (WGS) entry which is preliminary data.</text>
</comment>
<feature type="transmembrane region" description="Helical" evidence="1">
    <location>
        <begin position="102"/>
        <end position="122"/>
    </location>
</feature>
<name>A0ABP9FY95_9MICC</name>
<proteinExistence type="predicted"/>
<feature type="transmembrane region" description="Helical" evidence="1">
    <location>
        <begin position="209"/>
        <end position="229"/>
    </location>
</feature>
<organism evidence="2 3">
    <name type="scientific">Nesterenkonia rhizosphaerae</name>
    <dbReference type="NCBI Taxonomy" id="1348272"/>
    <lineage>
        <taxon>Bacteria</taxon>
        <taxon>Bacillati</taxon>
        <taxon>Actinomycetota</taxon>
        <taxon>Actinomycetes</taxon>
        <taxon>Micrococcales</taxon>
        <taxon>Micrococcaceae</taxon>
        <taxon>Nesterenkonia</taxon>
    </lineage>
</organism>
<evidence type="ECO:0000313" key="2">
    <source>
        <dbReference type="EMBL" id="GAA4918072.1"/>
    </source>
</evidence>
<feature type="transmembrane region" description="Helical" evidence="1">
    <location>
        <begin position="288"/>
        <end position="308"/>
    </location>
</feature>
<feature type="transmembrane region" description="Helical" evidence="1">
    <location>
        <begin position="259"/>
        <end position="276"/>
    </location>
</feature>